<name>A0A8H7UU17_9FUNG</name>
<feature type="compositionally biased region" description="Acidic residues" evidence="1">
    <location>
        <begin position="25"/>
        <end position="54"/>
    </location>
</feature>
<dbReference type="EMBL" id="JAEPRD010000546">
    <property type="protein sequence ID" value="KAG2190839.1"/>
    <property type="molecule type" value="Genomic_DNA"/>
</dbReference>
<protein>
    <recommendedName>
        <fullName evidence="4">Transposase domain-containing protein</fullName>
    </recommendedName>
</protein>
<accession>A0A8H7UU17</accession>
<gene>
    <name evidence="2" type="ORF">INT47_005589</name>
</gene>
<sequence>MFESESMETMGGQANLPFLDSVPMSDDDLADNEVNGDDTEIANDSDNGNNEESDVEEIDVEEFNGEEPFGAPGMPENPVHRAIAIFVVLFASRYAVNKGAVVLIQFVNELLMVYGQDFQLPTSLAGLQKMTGFSNITKDIKRFVSCPDCHQIYEESISVPPLCSSVKIGANITCNCELRKKSTSGAMVPKKIFVYQSVKDALKVLFLRPGFEQKIGLWNDELKVADTMCDVYDGKMWKELKDSDGLSFVARPRSLLLTLNIDWFQPFDGVTHSSGAIYLAINNLPRDERFKPENVVLVGLMPGPKEPKSYEINSYLKPLVDDLEQLYVGMTIPTFEYRSGATVRAALLMVACDIPAARKTSGFTSHNSTNACYKCSRQFSRLAGTSSVDFRGFNYLEWSIRHGVENRVHAEVWKSASTPSERHQLEIENGVRWSQLHRLGYFDLVRGTIIDPMHNLFLGTAKRMMEKWIAGGDINSGQLNDMQQIAKKMTLPASYSSLTAKIGKGFSFMKADEWKSWVLAYSPVLLKDVLNNDKFRNWMDFVDACRLLVKPSLSFEELDDAHDYLEKFCQKCERLYPPSVLTCNMHLHLHLRETIRDFGPVYGYWLFGFERYNGLLKNVSTNRKDSFEATYMRNFVEESYKADYVQAVLGYSSKIPFSSVFAKLVSSPTLSPATVPDTQRRFNLQHFLDSSLNPEISVNGNEPLPSSAFPLQLGKTTSMGDVDYPHLLSYYREQYGIAELTSYQEASSRFSFVDDQITKLKSIDLLGQVYRGANGLGNHGSYIQALYVGSNDQTVNAYTGQIQYLFIHKFTPPSTSTNHWTRMVHENQHVFAFVRWFATTSNRSREDEGVEVCKNEYSMPDHNSILPVHRILLEVAIGEHITRTNKRMMLVIPLPKKICA</sequence>
<dbReference type="OrthoDB" id="2203383at2759"/>
<dbReference type="InterPro" id="IPR004242">
    <property type="entry name" value="Transposase_21"/>
</dbReference>
<dbReference type="Proteomes" id="UP000603453">
    <property type="component" value="Unassembled WGS sequence"/>
</dbReference>
<evidence type="ECO:0008006" key="4">
    <source>
        <dbReference type="Google" id="ProtNLM"/>
    </source>
</evidence>
<reference evidence="2" key="1">
    <citation type="submission" date="2020-12" db="EMBL/GenBank/DDBJ databases">
        <title>Metabolic potential, ecology and presence of endohyphal bacteria is reflected in genomic diversity of Mucoromycotina.</title>
        <authorList>
            <person name="Muszewska A."/>
            <person name="Okrasinska A."/>
            <person name="Steczkiewicz K."/>
            <person name="Drgas O."/>
            <person name="Orlowska M."/>
            <person name="Perlinska-Lenart U."/>
            <person name="Aleksandrzak-Piekarczyk T."/>
            <person name="Szatraj K."/>
            <person name="Zielenkiewicz U."/>
            <person name="Pilsyk S."/>
            <person name="Malc E."/>
            <person name="Mieczkowski P."/>
            <person name="Kruszewska J.S."/>
            <person name="Biernat P."/>
            <person name="Pawlowska J."/>
        </authorList>
    </citation>
    <scope>NUCLEOTIDE SEQUENCE</scope>
    <source>
        <strain evidence="2">WA0000017839</strain>
    </source>
</reference>
<evidence type="ECO:0000256" key="1">
    <source>
        <dbReference type="SAM" id="MobiDB-lite"/>
    </source>
</evidence>
<dbReference type="PANTHER" id="PTHR46579">
    <property type="entry name" value="F5/8 TYPE C DOMAIN-CONTAINING PROTEIN-RELATED"/>
    <property type="match status" value="1"/>
</dbReference>
<proteinExistence type="predicted"/>
<dbReference type="PANTHER" id="PTHR46579:SF2">
    <property type="entry name" value="C2H2-TYPE DOMAIN-CONTAINING PROTEIN"/>
    <property type="match status" value="1"/>
</dbReference>
<evidence type="ECO:0000313" key="3">
    <source>
        <dbReference type="Proteomes" id="UP000603453"/>
    </source>
</evidence>
<keyword evidence="3" id="KW-1185">Reference proteome</keyword>
<feature type="region of interest" description="Disordered" evidence="1">
    <location>
        <begin position="1"/>
        <end position="54"/>
    </location>
</feature>
<dbReference type="AlphaFoldDB" id="A0A8H7UU17"/>
<organism evidence="2 3">
    <name type="scientific">Mucor saturninus</name>
    <dbReference type="NCBI Taxonomy" id="64648"/>
    <lineage>
        <taxon>Eukaryota</taxon>
        <taxon>Fungi</taxon>
        <taxon>Fungi incertae sedis</taxon>
        <taxon>Mucoromycota</taxon>
        <taxon>Mucoromycotina</taxon>
        <taxon>Mucoromycetes</taxon>
        <taxon>Mucorales</taxon>
        <taxon>Mucorineae</taxon>
        <taxon>Mucoraceae</taxon>
        <taxon>Mucor</taxon>
    </lineage>
</organism>
<evidence type="ECO:0000313" key="2">
    <source>
        <dbReference type="EMBL" id="KAG2190839.1"/>
    </source>
</evidence>
<comment type="caution">
    <text evidence="2">The sequence shown here is derived from an EMBL/GenBank/DDBJ whole genome shotgun (WGS) entry which is preliminary data.</text>
</comment>
<dbReference type="Pfam" id="PF02992">
    <property type="entry name" value="Transposase_21"/>
    <property type="match status" value="1"/>
</dbReference>